<keyword evidence="5" id="KW-1185">Reference proteome</keyword>
<dbReference type="SUPFAM" id="SSF53098">
    <property type="entry name" value="Ribonuclease H-like"/>
    <property type="match status" value="1"/>
</dbReference>
<keyword evidence="1" id="KW-0540">Nuclease</keyword>
<dbReference type="InterPro" id="IPR036397">
    <property type="entry name" value="RNaseH_sf"/>
</dbReference>
<comment type="caution">
    <text evidence="4">The sequence shown here is derived from an EMBL/GenBank/DDBJ whole genome shotgun (WGS) entry which is preliminary data.</text>
</comment>
<evidence type="ECO:0000256" key="1">
    <source>
        <dbReference type="ARBA" id="ARBA00022722"/>
    </source>
</evidence>
<protein>
    <submittedName>
        <fullName evidence="4">3'-5' exonuclease</fullName>
    </submittedName>
</protein>
<dbReference type="CDD" id="cd06127">
    <property type="entry name" value="DEDDh"/>
    <property type="match status" value="1"/>
</dbReference>
<gene>
    <name evidence="4" type="ORF">GCM10007414_34170</name>
</gene>
<dbReference type="PANTHER" id="PTHR30231">
    <property type="entry name" value="DNA POLYMERASE III SUBUNIT EPSILON"/>
    <property type="match status" value="1"/>
</dbReference>
<dbReference type="SMART" id="SM00479">
    <property type="entry name" value="EXOIII"/>
    <property type="match status" value="1"/>
</dbReference>
<evidence type="ECO:0000259" key="3">
    <source>
        <dbReference type="SMART" id="SM00479"/>
    </source>
</evidence>
<evidence type="ECO:0000313" key="4">
    <source>
        <dbReference type="EMBL" id="GGB17915.1"/>
    </source>
</evidence>
<dbReference type="PANTHER" id="PTHR30231:SF7">
    <property type="entry name" value="BLR4117 PROTEIN"/>
    <property type="match status" value="1"/>
</dbReference>
<dbReference type="Pfam" id="PF00929">
    <property type="entry name" value="RNase_T"/>
    <property type="match status" value="1"/>
</dbReference>
<organism evidence="4 5">
    <name type="scientific">Agarivorans gilvus</name>
    <dbReference type="NCBI Taxonomy" id="680279"/>
    <lineage>
        <taxon>Bacteria</taxon>
        <taxon>Pseudomonadati</taxon>
        <taxon>Pseudomonadota</taxon>
        <taxon>Gammaproteobacteria</taxon>
        <taxon>Alteromonadales</taxon>
        <taxon>Alteromonadaceae</taxon>
        <taxon>Agarivorans</taxon>
    </lineage>
</organism>
<dbReference type="GO" id="GO:0004527">
    <property type="term" value="F:exonuclease activity"/>
    <property type="evidence" value="ECO:0007669"/>
    <property type="project" value="UniProtKB-KW"/>
</dbReference>
<feature type="domain" description="Exonuclease" evidence="3">
    <location>
        <begin position="27"/>
        <end position="200"/>
    </location>
</feature>
<dbReference type="Proteomes" id="UP000651977">
    <property type="component" value="Unassembled WGS sequence"/>
</dbReference>
<dbReference type="RefSeq" id="WP_055733981.1">
    <property type="nucleotide sequence ID" value="NZ_BMDY01000025.1"/>
</dbReference>
<reference evidence="5" key="1">
    <citation type="journal article" date="2019" name="Int. J. Syst. Evol. Microbiol.">
        <title>The Global Catalogue of Microorganisms (GCM) 10K type strain sequencing project: providing services to taxonomists for standard genome sequencing and annotation.</title>
        <authorList>
            <consortium name="The Broad Institute Genomics Platform"/>
            <consortium name="The Broad Institute Genome Sequencing Center for Infectious Disease"/>
            <person name="Wu L."/>
            <person name="Ma J."/>
        </authorList>
    </citation>
    <scope>NUCLEOTIDE SEQUENCE [LARGE SCALE GENOMIC DNA]</scope>
    <source>
        <strain evidence="5">CGMCC 1.10131</strain>
    </source>
</reference>
<name>A0ABQ1I576_9ALTE</name>
<dbReference type="EMBL" id="BMDY01000025">
    <property type="protein sequence ID" value="GGB17915.1"/>
    <property type="molecule type" value="Genomic_DNA"/>
</dbReference>
<dbReference type="Gene3D" id="3.30.420.10">
    <property type="entry name" value="Ribonuclease H-like superfamily/Ribonuclease H"/>
    <property type="match status" value="1"/>
</dbReference>
<accession>A0ABQ1I576</accession>
<sequence>MLQRLYYQQKFRYSEFAPLFKAYRGKEYVALDLETTSLNTKQADIVSMGAVLIRENRILASQSFELKVLPTHKLAGDSIKVHRLRHSDLQEGCPIEQALPRLLQFIGPRPIVGYNIAYDQRIINRHCKQLYGFRLLNPLIDVGRMFADKVHVDHVGISPNQDLTHICRSLSIPLSGRHQAIDDAITAAMIYLRLRFGPRPTTALPKAISA</sequence>
<keyword evidence="2 4" id="KW-0269">Exonuclease</keyword>
<dbReference type="InterPro" id="IPR013520">
    <property type="entry name" value="Ribonucl_H"/>
</dbReference>
<evidence type="ECO:0000256" key="2">
    <source>
        <dbReference type="ARBA" id="ARBA00022839"/>
    </source>
</evidence>
<proteinExistence type="predicted"/>
<keyword evidence="2 4" id="KW-0378">Hydrolase</keyword>
<dbReference type="NCBIfam" id="NF006601">
    <property type="entry name" value="PRK09145.1"/>
    <property type="match status" value="1"/>
</dbReference>
<dbReference type="InterPro" id="IPR012337">
    <property type="entry name" value="RNaseH-like_sf"/>
</dbReference>
<evidence type="ECO:0000313" key="5">
    <source>
        <dbReference type="Proteomes" id="UP000651977"/>
    </source>
</evidence>